<proteinExistence type="predicted"/>
<dbReference type="Gene3D" id="2.20.25.240">
    <property type="match status" value="2"/>
</dbReference>
<protein>
    <recommendedName>
        <fullName evidence="4">FLYWCH-type domain-containing protein</fullName>
    </recommendedName>
</protein>
<keyword evidence="6" id="KW-1185">Reference proteome</keyword>
<dbReference type="EMBL" id="OW152824">
    <property type="protein sequence ID" value="CAH2040270.1"/>
    <property type="molecule type" value="Genomic_DNA"/>
</dbReference>
<organism evidence="5 6">
    <name type="scientific">Iphiclides podalirius</name>
    <name type="common">scarce swallowtail</name>
    <dbReference type="NCBI Taxonomy" id="110791"/>
    <lineage>
        <taxon>Eukaryota</taxon>
        <taxon>Metazoa</taxon>
        <taxon>Ecdysozoa</taxon>
        <taxon>Arthropoda</taxon>
        <taxon>Hexapoda</taxon>
        <taxon>Insecta</taxon>
        <taxon>Pterygota</taxon>
        <taxon>Neoptera</taxon>
        <taxon>Endopterygota</taxon>
        <taxon>Lepidoptera</taxon>
        <taxon>Glossata</taxon>
        <taxon>Ditrysia</taxon>
        <taxon>Papilionoidea</taxon>
        <taxon>Papilionidae</taxon>
        <taxon>Papilioninae</taxon>
        <taxon>Iphiclides</taxon>
    </lineage>
</organism>
<evidence type="ECO:0000256" key="3">
    <source>
        <dbReference type="ARBA" id="ARBA00022833"/>
    </source>
</evidence>
<reference evidence="5" key="1">
    <citation type="submission" date="2022-03" db="EMBL/GenBank/DDBJ databases">
        <authorList>
            <person name="Martin H S."/>
        </authorList>
    </citation>
    <scope>NUCLEOTIDE SEQUENCE</scope>
</reference>
<dbReference type="InterPro" id="IPR007588">
    <property type="entry name" value="Znf_FLYWCH"/>
</dbReference>
<gene>
    <name evidence="5" type="ORF">IPOD504_LOCUS2433</name>
</gene>
<accession>A0ABN8HS30</accession>
<keyword evidence="2" id="KW-0863">Zinc-finger</keyword>
<name>A0ABN8HS30_9NEOP</name>
<evidence type="ECO:0000256" key="1">
    <source>
        <dbReference type="ARBA" id="ARBA00022723"/>
    </source>
</evidence>
<feature type="domain" description="FLYWCH-type" evidence="4">
    <location>
        <begin position="66"/>
        <end position="123"/>
    </location>
</feature>
<sequence>MLSERGARLLVLDGFKFRRQCDIGIKTRWWCSTHYNRGCRAVVYTIGPEAIHWKNMHNHPPARLEQSARGAPIITIGGYRFSQHKRIGEKTRWFCGSHHSKRCKAVIYTIEDEIVKCNNTHNHPPTRRDSFFTSYEVMRRREVPTPPSQ</sequence>
<dbReference type="Pfam" id="PF04500">
    <property type="entry name" value="FLYWCH"/>
    <property type="match status" value="2"/>
</dbReference>
<keyword evidence="1" id="KW-0479">Metal-binding</keyword>
<keyword evidence="3" id="KW-0862">Zinc</keyword>
<feature type="domain" description="FLYWCH-type" evidence="4">
    <location>
        <begin position="3"/>
        <end position="59"/>
    </location>
</feature>
<evidence type="ECO:0000313" key="6">
    <source>
        <dbReference type="Proteomes" id="UP000837857"/>
    </source>
</evidence>
<evidence type="ECO:0000259" key="4">
    <source>
        <dbReference type="Pfam" id="PF04500"/>
    </source>
</evidence>
<evidence type="ECO:0000313" key="5">
    <source>
        <dbReference type="EMBL" id="CAH2040270.1"/>
    </source>
</evidence>
<evidence type="ECO:0000256" key="2">
    <source>
        <dbReference type="ARBA" id="ARBA00022771"/>
    </source>
</evidence>
<dbReference type="Proteomes" id="UP000837857">
    <property type="component" value="Chromosome 12"/>
</dbReference>
<feature type="non-terminal residue" evidence="5">
    <location>
        <position position="1"/>
    </location>
</feature>